<dbReference type="InterPro" id="IPR051539">
    <property type="entry name" value="T4SS-coupling_protein"/>
</dbReference>
<comment type="caution">
    <text evidence="9">The sequence shown here is derived from an EMBL/GenBank/DDBJ whole genome shotgun (WGS) entry which is preliminary data.</text>
</comment>
<sequence length="634" mass="69591">MTDIVNPFERLAGRLSEFINRPDHRVILPVTAVATAVFLNVTDGLFMERAITWRNEVFADTTAMRVGWVALCGAIGFGIGWFFSGKHKALRSMLLGLVLGVVGFLLLFDHGAMGWGSSTFLSVAAFIVGLGYWISGAASGLADRLSRTPTTFGDSKWADYAELYAADLIGGDGFLVGCVRDESGEWQTIHYEGERHIATIAPNRSGKGTTSIIPNLLIRDSSVVVIDPKGENAMITAEHRQEVLGQDVYVVDPWAITGLSTACFNPIDWLVAGDIELSDNAMLLADAIIMTMGENEQFWTEEAKALLLGIMLYVATAPQEEGQRHLGRVRDLLLLDGDDLRKLFMAMLKSPHHAVQSTGARCLQKDDKLLSNVMASVQAQTHFLDSPRLRENLSRSDFRFEDLKAGKMTIYLVLPADKLNSHGRWLRLLIQQALTVNARNIEVQPDKPVLFILDELPALGKLTMVEQAFGLMAGFGMQLQAVSQDASQLKRIYGEGWESFIANAGVIQYFGSRDRFTAEYFSKLCGVTTVWDWSTALGRSVGITSGSNGGTNKGTSDTDTVAAKQRQLAYPDQLMRMPKDKQLILIENMNPIMAAKRSWRATPELKDLGVNLRADNGDRLSGDSGQSLEDGTTA</sequence>
<evidence type="ECO:0000313" key="9">
    <source>
        <dbReference type="EMBL" id="CAJ1391515.1"/>
    </source>
</evidence>
<evidence type="ECO:0008006" key="11">
    <source>
        <dbReference type="Google" id="ProtNLM"/>
    </source>
</evidence>
<keyword evidence="6 8" id="KW-0472">Membrane</keyword>
<evidence type="ECO:0000256" key="6">
    <source>
        <dbReference type="ARBA" id="ARBA00023136"/>
    </source>
</evidence>
<evidence type="ECO:0000256" key="1">
    <source>
        <dbReference type="ARBA" id="ARBA00004651"/>
    </source>
</evidence>
<keyword evidence="3" id="KW-1003">Cell membrane</keyword>
<dbReference type="Gene3D" id="3.40.50.300">
    <property type="entry name" value="P-loop containing nucleotide triphosphate hydrolases"/>
    <property type="match status" value="1"/>
</dbReference>
<dbReference type="InterPro" id="IPR003688">
    <property type="entry name" value="TraG/VirD4"/>
</dbReference>
<evidence type="ECO:0000256" key="2">
    <source>
        <dbReference type="ARBA" id="ARBA00008806"/>
    </source>
</evidence>
<keyword evidence="10" id="KW-1185">Reference proteome</keyword>
<feature type="region of interest" description="Disordered" evidence="7">
    <location>
        <begin position="613"/>
        <end position="634"/>
    </location>
</feature>
<reference evidence="9" key="1">
    <citation type="submission" date="2023-08" db="EMBL/GenBank/DDBJ databases">
        <authorList>
            <person name="Chen Y."/>
            <person name="Shah S."/>
            <person name="Dougan E. K."/>
            <person name="Thang M."/>
            <person name="Chan C."/>
        </authorList>
    </citation>
    <scope>NUCLEOTIDE SEQUENCE</scope>
</reference>
<organism evidence="9 10">
    <name type="scientific">Effrenium voratum</name>
    <dbReference type="NCBI Taxonomy" id="2562239"/>
    <lineage>
        <taxon>Eukaryota</taxon>
        <taxon>Sar</taxon>
        <taxon>Alveolata</taxon>
        <taxon>Dinophyceae</taxon>
        <taxon>Suessiales</taxon>
        <taxon>Symbiodiniaceae</taxon>
        <taxon>Effrenium</taxon>
    </lineage>
</organism>
<dbReference type="Pfam" id="PF02534">
    <property type="entry name" value="T4SS-DNA_transf"/>
    <property type="match status" value="1"/>
</dbReference>
<protein>
    <recommendedName>
        <fullName evidence="11">Conjugal transfer protein TraG</fullName>
    </recommendedName>
</protein>
<feature type="compositionally biased region" description="Polar residues" evidence="7">
    <location>
        <begin position="623"/>
        <end position="634"/>
    </location>
</feature>
<keyword evidence="5 8" id="KW-1133">Transmembrane helix</keyword>
<dbReference type="GO" id="GO:0005886">
    <property type="term" value="C:plasma membrane"/>
    <property type="evidence" value="ECO:0007669"/>
    <property type="project" value="UniProtKB-SubCell"/>
</dbReference>
<dbReference type="CDD" id="cd01127">
    <property type="entry name" value="TrwB_TraG_TraD_VirD4"/>
    <property type="match status" value="2"/>
</dbReference>
<feature type="transmembrane region" description="Helical" evidence="8">
    <location>
        <begin position="89"/>
        <end position="108"/>
    </location>
</feature>
<gene>
    <name evidence="9" type="ORF">EVOR1521_LOCUS16779</name>
</gene>
<dbReference type="EMBL" id="CAUJNA010002223">
    <property type="protein sequence ID" value="CAJ1391515.1"/>
    <property type="molecule type" value="Genomic_DNA"/>
</dbReference>
<dbReference type="Proteomes" id="UP001178507">
    <property type="component" value="Unassembled WGS sequence"/>
</dbReference>
<name>A0AA36IPW9_9DINO</name>
<comment type="subcellular location">
    <subcellularLocation>
        <location evidence="1">Cell membrane</location>
        <topology evidence="1">Multi-pass membrane protein</topology>
    </subcellularLocation>
</comment>
<dbReference type="InterPro" id="IPR027417">
    <property type="entry name" value="P-loop_NTPase"/>
</dbReference>
<dbReference type="PANTHER" id="PTHR37937">
    <property type="entry name" value="CONJUGATIVE TRANSFER: DNA TRANSPORT"/>
    <property type="match status" value="1"/>
</dbReference>
<evidence type="ECO:0000256" key="7">
    <source>
        <dbReference type="SAM" id="MobiDB-lite"/>
    </source>
</evidence>
<proteinExistence type="inferred from homology"/>
<feature type="transmembrane region" description="Helical" evidence="8">
    <location>
        <begin position="26"/>
        <end position="46"/>
    </location>
</feature>
<keyword evidence="4 8" id="KW-0812">Transmembrane</keyword>
<evidence type="ECO:0000256" key="4">
    <source>
        <dbReference type="ARBA" id="ARBA00022692"/>
    </source>
</evidence>
<evidence type="ECO:0000313" key="10">
    <source>
        <dbReference type="Proteomes" id="UP001178507"/>
    </source>
</evidence>
<feature type="transmembrane region" description="Helical" evidence="8">
    <location>
        <begin position="120"/>
        <end position="142"/>
    </location>
</feature>
<dbReference type="PANTHER" id="PTHR37937:SF1">
    <property type="entry name" value="CONJUGATIVE TRANSFER: DNA TRANSPORT"/>
    <property type="match status" value="1"/>
</dbReference>
<feature type="transmembrane region" description="Helical" evidence="8">
    <location>
        <begin position="66"/>
        <end position="83"/>
    </location>
</feature>
<dbReference type="AlphaFoldDB" id="A0AA36IPW9"/>
<comment type="similarity">
    <text evidence="2">Belongs to the VirD4/TraG family.</text>
</comment>
<evidence type="ECO:0000256" key="5">
    <source>
        <dbReference type="ARBA" id="ARBA00022989"/>
    </source>
</evidence>
<evidence type="ECO:0000256" key="8">
    <source>
        <dbReference type="SAM" id="Phobius"/>
    </source>
</evidence>
<evidence type="ECO:0000256" key="3">
    <source>
        <dbReference type="ARBA" id="ARBA00022475"/>
    </source>
</evidence>
<dbReference type="SUPFAM" id="SSF52540">
    <property type="entry name" value="P-loop containing nucleoside triphosphate hydrolases"/>
    <property type="match status" value="1"/>
</dbReference>
<accession>A0AA36IPW9</accession>